<sequence length="228" mass="27605">MDQSNNNPPFPDKNPNFQQQNDITSDPNFYQQNNVAMNSNQFNQHYQSPQESDIFKPLNIINEYRFFYKPFNDFQIYNVFFKEITVEKLLDNYNDSIYNYIQSNYLHVFCFIEPISKKIYHVSCEMISHFMIVQFLNKTVHNIELSSNEYQQQPYMNEEFSNEHRRNLEFHLKNFLINYLVPNQIHEKNYNSNYNSNSNWDIMQNNNFNSINNSDASFVDNSSFRQYQ</sequence>
<accession>A0A397S8M6</accession>
<dbReference type="EMBL" id="QKYT01000924">
    <property type="protein sequence ID" value="RIA80655.1"/>
    <property type="molecule type" value="Genomic_DNA"/>
</dbReference>
<reference evidence="2 4" key="1">
    <citation type="submission" date="2018-06" db="EMBL/GenBank/DDBJ databases">
        <title>Comparative genomics reveals the genomic features of Rhizophagus irregularis, R. cerebriforme, R. diaphanum and Gigaspora rosea, and their symbiotic lifestyle signature.</title>
        <authorList>
            <person name="Morin E."/>
            <person name="San Clemente H."/>
            <person name="Chen E.C.H."/>
            <person name="De La Providencia I."/>
            <person name="Hainaut M."/>
            <person name="Kuo A."/>
            <person name="Kohler A."/>
            <person name="Murat C."/>
            <person name="Tang N."/>
            <person name="Roy S."/>
            <person name="Loubradou J."/>
            <person name="Henrissat B."/>
            <person name="Grigoriev I.V."/>
            <person name="Corradi N."/>
            <person name="Roux C."/>
            <person name="Martin F.M."/>
        </authorList>
    </citation>
    <scope>NUCLEOTIDE SEQUENCE [LARGE SCALE GENOMIC DNA]</scope>
    <source>
        <strain evidence="2 4">DAOM 227022</strain>
    </source>
</reference>
<feature type="region of interest" description="Disordered" evidence="1">
    <location>
        <begin position="1"/>
        <end position="30"/>
    </location>
</feature>
<evidence type="ECO:0000256" key="1">
    <source>
        <dbReference type="SAM" id="MobiDB-lite"/>
    </source>
</evidence>
<evidence type="ECO:0000313" key="3">
    <source>
        <dbReference type="EMBL" id="RIA84245.1"/>
    </source>
</evidence>
<organism evidence="2 4">
    <name type="scientific">Glomus cerebriforme</name>
    <dbReference type="NCBI Taxonomy" id="658196"/>
    <lineage>
        <taxon>Eukaryota</taxon>
        <taxon>Fungi</taxon>
        <taxon>Fungi incertae sedis</taxon>
        <taxon>Mucoromycota</taxon>
        <taxon>Glomeromycotina</taxon>
        <taxon>Glomeromycetes</taxon>
        <taxon>Glomerales</taxon>
        <taxon>Glomeraceae</taxon>
        <taxon>Glomus</taxon>
    </lineage>
</organism>
<keyword evidence="4" id="KW-1185">Reference proteome</keyword>
<feature type="compositionally biased region" description="Low complexity" evidence="1">
    <location>
        <begin position="13"/>
        <end position="22"/>
    </location>
</feature>
<comment type="caution">
    <text evidence="2">The sequence shown here is derived from an EMBL/GenBank/DDBJ whole genome shotgun (WGS) entry which is preliminary data.</text>
</comment>
<evidence type="ECO:0000313" key="2">
    <source>
        <dbReference type="EMBL" id="RIA80655.1"/>
    </source>
</evidence>
<dbReference type="OrthoDB" id="2430122at2759"/>
<dbReference type="EMBL" id="QKYT01000507">
    <property type="protein sequence ID" value="RIA84245.1"/>
    <property type="molecule type" value="Genomic_DNA"/>
</dbReference>
<protein>
    <submittedName>
        <fullName evidence="2">Uncharacterized protein</fullName>
    </submittedName>
</protein>
<proteinExistence type="predicted"/>
<name>A0A397S8M6_9GLOM</name>
<dbReference type="Proteomes" id="UP000265703">
    <property type="component" value="Unassembled WGS sequence"/>
</dbReference>
<gene>
    <name evidence="3" type="ORF">C1645_832573</name>
    <name evidence="2" type="ORF">C1645_838308</name>
</gene>
<evidence type="ECO:0000313" key="4">
    <source>
        <dbReference type="Proteomes" id="UP000265703"/>
    </source>
</evidence>
<dbReference type="AlphaFoldDB" id="A0A397S8M6"/>